<protein>
    <submittedName>
        <fullName evidence="2">Uncharacterized protein</fullName>
    </submittedName>
</protein>
<feature type="non-terminal residue" evidence="2">
    <location>
        <position position="1"/>
    </location>
</feature>
<gene>
    <name evidence="2" type="ORF">NDU88_005157</name>
</gene>
<feature type="non-terminal residue" evidence="2">
    <location>
        <position position="68"/>
    </location>
</feature>
<organism evidence="2 3">
    <name type="scientific">Pleurodeles waltl</name>
    <name type="common">Iberian ribbed newt</name>
    <dbReference type="NCBI Taxonomy" id="8319"/>
    <lineage>
        <taxon>Eukaryota</taxon>
        <taxon>Metazoa</taxon>
        <taxon>Chordata</taxon>
        <taxon>Craniata</taxon>
        <taxon>Vertebrata</taxon>
        <taxon>Euteleostomi</taxon>
        <taxon>Amphibia</taxon>
        <taxon>Batrachia</taxon>
        <taxon>Caudata</taxon>
        <taxon>Salamandroidea</taxon>
        <taxon>Salamandridae</taxon>
        <taxon>Pleurodelinae</taxon>
        <taxon>Pleurodeles</taxon>
    </lineage>
</organism>
<dbReference type="EMBL" id="JANPWB010000006">
    <property type="protein sequence ID" value="KAJ1179927.1"/>
    <property type="molecule type" value="Genomic_DNA"/>
</dbReference>
<dbReference type="Proteomes" id="UP001066276">
    <property type="component" value="Chromosome 3_2"/>
</dbReference>
<dbReference type="AlphaFoldDB" id="A0AAV7TWG6"/>
<comment type="caution">
    <text evidence="2">The sequence shown here is derived from an EMBL/GenBank/DDBJ whole genome shotgun (WGS) entry which is preliminary data.</text>
</comment>
<proteinExistence type="predicted"/>
<feature type="region of interest" description="Disordered" evidence="1">
    <location>
        <begin position="49"/>
        <end position="68"/>
    </location>
</feature>
<name>A0AAV7TWG6_PLEWA</name>
<evidence type="ECO:0000313" key="2">
    <source>
        <dbReference type="EMBL" id="KAJ1179927.1"/>
    </source>
</evidence>
<accession>A0AAV7TWG6</accession>
<keyword evidence="3" id="KW-1185">Reference proteome</keyword>
<reference evidence="2" key="1">
    <citation type="journal article" date="2022" name="bioRxiv">
        <title>Sequencing and chromosome-scale assembly of the giantPleurodeles waltlgenome.</title>
        <authorList>
            <person name="Brown T."/>
            <person name="Elewa A."/>
            <person name="Iarovenko S."/>
            <person name="Subramanian E."/>
            <person name="Araus A.J."/>
            <person name="Petzold A."/>
            <person name="Susuki M."/>
            <person name="Suzuki K.-i.T."/>
            <person name="Hayashi T."/>
            <person name="Toyoda A."/>
            <person name="Oliveira C."/>
            <person name="Osipova E."/>
            <person name="Leigh N.D."/>
            <person name="Simon A."/>
            <person name="Yun M.H."/>
        </authorList>
    </citation>
    <scope>NUCLEOTIDE SEQUENCE</scope>
    <source>
        <strain evidence="2">20211129_DDA</strain>
        <tissue evidence="2">Liver</tissue>
    </source>
</reference>
<evidence type="ECO:0000256" key="1">
    <source>
        <dbReference type="SAM" id="MobiDB-lite"/>
    </source>
</evidence>
<evidence type="ECO:0000313" key="3">
    <source>
        <dbReference type="Proteomes" id="UP001066276"/>
    </source>
</evidence>
<feature type="compositionally biased region" description="Low complexity" evidence="1">
    <location>
        <begin position="51"/>
        <end position="61"/>
    </location>
</feature>
<sequence>AWHTFFQRGVSLSFVKSLMAMRLPNWRQAQSKPLKITCGGRQSLFSRVREQQAAGQQAGGQSFQKRSP</sequence>